<dbReference type="GO" id="GO:0016020">
    <property type="term" value="C:membrane"/>
    <property type="evidence" value="ECO:0007669"/>
    <property type="project" value="InterPro"/>
</dbReference>
<keyword evidence="7" id="KW-0411">Iron-sulfur</keyword>
<accession>A0A1I0DBP1</accession>
<evidence type="ECO:0000256" key="7">
    <source>
        <dbReference type="ARBA" id="ARBA00023014"/>
    </source>
</evidence>
<evidence type="ECO:0000256" key="2">
    <source>
        <dbReference type="ARBA" id="ARBA00022485"/>
    </source>
</evidence>
<keyword evidence="3" id="KW-0479">Metal-binding</keyword>
<evidence type="ECO:0000256" key="1">
    <source>
        <dbReference type="ARBA" id="ARBA00022448"/>
    </source>
</evidence>
<evidence type="ECO:0000256" key="4">
    <source>
        <dbReference type="ARBA" id="ARBA00022737"/>
    </source>
</evidence>
<dbReference type="InterPro" id="IPR037225">
    <property type="entry name" value="Nuo51_FMN-bd_sf"/>
</dbReference>
<dbReference type="NCBIfam" id="TIGR04481">
    <property type="entry name" value="PR_assoc_PrdC"/>
    <property type="match status" value="1"/>
</dbReference>
<dbReference type="PANTHER" id="PTHR43034:SF2">
    <property type="entry name" value="ION-TRANSLOCATING OXIDOREDUCTASE COMPLEX SUBUNIT C"/>
    <property type="match status" value="1"/>
</dbReference>
<dbReference type="SUPFAM" id="SSF142019">
    <property type="entry name" value="Nqo1 FMN-binding domain-like"/>
    <property type="match status" value="1"/>
</dbReference>
<evidence type="ECO:0000256" key="6">
    <source>
        <dbReference type="ARBA" id="ARBA00023004"/>
    </source>
</evidence>
<dbReference type="InterPro" id="IPR010208">
    <property type="entry name" value="Ion_transpt_RnfC/RsxC"/>
</dbReference>
<dbReference type="EMBL" id="FOHU01000007">
    <property type="protein sequence ID" value="SET29389.1"/>
    <property type="molecule type" value="Genomic_DNA"/>
</dbReference>
<dbReference type="GO" id="GO:0009055">
    <property type="term" value="F:electron transfer activity"/>
    <property type="evidence" value="ECO:0007669"/>
    <property type="project" value="InterPro"/>
</dbReference>
<dbReference type="PANTHER" id="PTHR43034">
    <property type="entry name" value="ION-TRANSLOCATING OXIDOREDUCTASE COMPLEX SUBUNIT C"/>
    <property type="match status" value="1"/>
</dbReference>
<dbReference type="Pfam" id="PF13375">
    <property type="entry name" value="RnfC_N"/>
    <property type="match status" value="1"/>
</dbReference>
<dbReference type="OrthoDB" id="9767754at2"/>
<sequence>MKIILPLKQHVGAPCKALVHVGDEVQKGQLIAVPEGLGANIHASVHGVIEAITEEAITIQPKEDQAHDYIKIKATEDKLEAIKEAGIVGAGGAGFPTHVKLNVNLEGGYVIANGAECEPILGHNLKLMEEEPEIVVRGLKYIKEITNASKGYIAIKAKYQKAVRALKKASSIEPDIEVKFLPDMYPSGDERVIVREVLGIELEPGKLPMEAKAVIQNVETLKHITNAIELRKPYITKDLTVAGRVKDAKKGRVFLDVPLGEPVGKYIELCGGYVKPYGEITLGGPYTGTPGKETSPITKTLGGILVSMPFPQETRKIGILACECGAQEERLKEIAKAMGAEVVAEEKCKRMIEVNGRYRCDQPGICPGQAEKVLNMKKKGIQVLLTGTCGD</sequence>
<evidence type="ECO:0000259" key="9">
    <source>
        <dbReference type="Pfam" id="PF13375"/>
    </source>
</evidence>
<feature type="domain" description="RnfC Barrel sandwich hybrid" evidence="9">
    <location>
        <begin position="2"/>
        <end position="60"/>
    </location>
</feature>
<dbReference type="InterPro" id="IPR026902">
    <property type="entry name" value="RnfC_N"/>
</dbReference>
<keyword evidence="2" id="KW-0004">4Fe-4S</keyword>
<keyword evidence="1" id="KW-0813">Transport</keyword>
<name>A0A1I0DBP1_9FIRM</name>
<protein>
    <submittedName>
        <fullName evidence="10">Proline reductase-associated electron transfer protein PrdC</fullName>
    </submittedName>
</protein>
<keyword evidence="6" id="KW-0408">Iron</keyword>
<dbReference type="GO" id="GO:0051539">
    <property type="term" value="F:4 iron, 4 sulfur cluster binding"/>
    <property type="evidence" value="ECO:0007669"/>
    <property type="project" value="UniProtKB-KW"/>
</dbReference>
<dbReference type="AlphaFoldDB" id="A0A1I0DBP1"/>
<dbReference type="GO" id="GO:0046872">
    <property type="term" value="F:metal ion binding"/>
    <property type="evidence" value="ECO:0007669"/>
    <property type="project" value="UniProtKB-KW"/>
</dbReference>
<dbReference type="Pfam" id="PF01512">
    <property type="entry name" value="Complex1_51K"/>
    <property type="match status" value="1"/>
</dbReference>
<keyword evidence="4" id="KW-0677">Repeat</keyword>
<evidence type="ECO:0000313" key="11">
    <source>
        <dbReference type="Proteomes" id="UP000199568"/>
    </source>
</evidence>
<proteinExistence type="predicted"/>
<evidence type="ECO:0000313" key="10">
    <source>
        <dbReference type="EMBL" id="SET29389.1"/>
    </source>
</evidence>
<dbReference type="STRING" id="426128.SAMN05660297_01953"/>
<feature type="domain" description="NADH-ubiquinone oxidoreductase 51kDa subunit FMN-binding" evidence="8">
    <location>
        <begin position="82"/>
        <end position="225"/>
    </location>
</feature>
<reference evidence="10 11" key="1">
    <citation type="submission" date="2016-10" db="EMBL/GenBank/DDBJ databases">
        <authorList>
            <person name="de Groot N.N."/>
        </authorList>
    </citation>
    <scope>NUCLEOTIDE SEQUENCE [LARGE SCALE GENOMIC DNA]</scope>
    <source>
        <strain evidence="10 11">DSM 18979</strain>
    </source>
</reference>
<keyword evidence="11" id="KW-1185">Reference proteome</keyword>
<gene>
    <name evidence="10" type="ORF">SAMN05660297_01953</name>
</gene>
<dbReference type="InterPro" id="IPR031001">
    <property type="entry name" value="PR_assoc_PrdC"/>
</dbReference>
<keyword evidence="5" id="KW-0249">Electron transport</keyword>
<evidence type="ECO:0000256" key="5">
    <source>
        <dbReference type="ARBA" id="ARBA00022982"/>
    </source>
</evidence>
<dbReference type="InterPro" id="IPR011538">
    <property type="entry name" value="Nuo51_FMN-bd"/>
</dbReference>
<organism evidence="10 11">
    <name type="scientific">Natronincola peptidivorans</name>
    <dbReference type="NCBI Taxonomy" id="426128"/>
    <lineage>
        <taxon>Bacteria</taxon>
        <taxon>Bacillati</taxon>
        <taxon>Bacillota</taxon>
        <taxon>Clostridia</taxon>
        <taxon>Peptostreptococcales</taxon>
        <taxon>Natronincolaceae</taxon>
        <taxon>Natronincola</taxon>
    </lineage>
</organism>
<dbReference type="Gene3D" id="3.40.50.11540">
    <property type="entry name" value="NADH-ubiquinone oxidoreductase 51kDa subunit"/>
    <property type="match status" value="1"/>
</dbReference>
<evidence type="ECO:0000256" key="3">
    <source>
        <dbReference type="ARBA" id="ARBA00022723"/>
    </source>
</evidence>
<evidence type="ECO:0000259" key="8">
    <source>
        <dbReference type="Pfam" id="PF01512"/>
    </source>
</evidence>
<dbReference type="Proteomes" id="UP000199568">
    <property type="component" value="Unassembled WGS sequence"/>
</dbReference>